<dbReference type="InterPro" id="IPR017439">
    <property type="entry name" value="Amidohydrolase"/>
</dbReference>
<evidence type="ECO:0000313" key="4">
    <source>
        <dbReference type="Proteomes" id="UP001596037"/>
    </source>
</evidence>
<name>A0ABW0NEE6_9BURK</name>
<feature type="domain" description="Peptidase M20 dimerisation" evidence="2">
    <location>
        <begin position="190"/>
        <end position="285"/>
    </location>
</feature>
<proteinExistence type="predicted"/>
<dbReference type="SUPFAM" id="SSF55031">
    <property type="entry name" value="Bacterial exopeptidase dimerisation domain"/>
    <property type="match status" value="1"/>
</dbReference>
<dbReference type="Gene3D" id="3.30.70.360">
    <property type="match status" value="1"/>
</dbReference>
<gene>
    <name evidence="3" type="ORF">ACFPOE_15230</name>
</gene>
<dbReference type="PIRSF" id="PIRSF005962">
    <property type="entry name" value="Pept_M20D_amidohydro"/>
    <property type="match status" value="1"/>
</dbReference>
<dbReference type="Gene3D" id="3.40.630.10">
    <property type="entry name" value="Zn peptidases"/>
    <property type="match status" value="1"/>
</dbReference>
<dbReference type="EMBL" id="JBHSMF010000009">
    <property type="protein sequence ID" value="MFC5498900.1"/>
    <property type="molecule type" value="Genomic_DNA"/>
</dbReference>
<dbReference type="InterPro" id="IPR011650">
    <property type="entry name" value="Peptidase_M20_dimer"/>
</dbReference>
<reference evidence="4" key="1">
    <citation type="journal article" date="2019" name="Int. J. Syst. Evol. Microbiol.">
        <title>The Global Catalogue of Microorganisms (GCM) 10K type strain sequencing project: providing services to taxonomists for standard genome sequencing and annotation.</title>
        <authorList>
            <consortium name="The Broad Institute Genomics Platform"/>
            <consortium name="The Broad Institute Genome Sequencing Center for Infectious Disease"/>
            <person name="Wu L."/>
            <person name="Ma J."/>
        </authorList>
    </citation>
    <scope>NUCLEOTIDE SEQUENCE [LARGE SCALE GENOMIC DNA]</scope>
    <source>
        <strain evidence="4">CCUG 57401</strain>
    </source>
</reference>
<evidence type="ECO:0000256" key="1">
    <source>
        <dbReference type="ARBA" id="ARBA00022801"/>
    </source>
</evidence>
<comment type="caution">
    <text evidence="3">The sequence shown here is derived from an EMBL/GenBank/DDBJ whole genome shotgun (WGS) entry which is preliminary data.</text>
</comment>
<dbReference type="InterPro" id="IPR036264">
    <property type="entry name" value="Bact_exopeptidase_dim_dom"/>
</dbReference>
<dbReference type="SUPFAM" id="SSF53187">
    <property type="entry name" value="Zn-dependent exopeptidases"/>
    <property type="match status" value="1"/>
</dbReference>
<dbReference type="InterPro" id="IPR002933">
    <property type="entry name" value="Peptidase_M20"/>
</dbReference>
<dbReference type="RefSeq" id="WP_376850976.1">
    <property type="nucleotide sequence ID" value="NZ_JBHSMF010000009.1"/>
</dbReference>
<dbReference type="PANTHER" id="PTHR11014:SF63">
    <property type="entry name" value="METALLOPEPTIDASE, PUTATIVE (AFU_ORTHOLOGUE AFUA_6G09600)-RELATED"/>
    <property type="match status" value="1"/>
</dbReference>
<dbReference type="Pfam" id="PF07687">
    <property type="entry name" value="M20_dimer"/>
    <property type="match status" value="1"/>
</dbReference>
<evidence type="ECO:0000313" key="3">
    <source>
        <dbReference type="EMBL" id="MFC5498900.1"/>
    </source>
</evidence>
<keyword evidence="1" id="KW-0378">Hydrolase</keyword>
<accession>A0ABW0NEE6</accession>
<sequence>MQSSPDIQPYLGKLINFRHDLHAHPELKFEENRTADQVASWLTALGLPVHRGMGGTGLVATLRGTGPNAADPARAIALRADMDALPVQEANGFEYASKSAGRMHACGHDGHTTMLLGGATLLARKPDFDGTVHFIFQPGEEGGAGARLMMEDGLFERFPVKAVFALHNWPALPAGEMGVRVGPIMASANRFQIRIRGQGGHAAQPHTTVDPIPIACAIVGQLQALVSRTVDPLDSAVLTVGKIDSGTVENIIPNEAFIYGTCRTLSTATLNHLVEGIQRISSHIAQAHRASAEVTIKPGYPTTVNHPHEARFMAAVMGAMVGKGNAHFDVPPAMTSEDFGFMLEKVPGSYGFIGNGPHGKPGVNLHNAAYDFNDDILGLGASFWDRLARQWFAQELEDMNR</sequence>
<dbReference type="NCBIfam" id="TIGR01891">
    <property type="entry name" value="amidohydrolases"/>
    <property type="match status" value="1"/>
</dbReference>
<dbReference type="PANTHER" id="PTHR11014">
    <property type="entry name" value="PEPTIDASE M20 FAMILY MEMBER"/>
    <property type="match status" value="1"/>
</dbReference>
<protein>
    <submittedName>
        <fullName evidence="3">M20 aminoacylase family protein</fullName>
    </submittedName>
</protein>
<evidence type="ECO:0000259" key="2">
    <source>
        <dbReference type="Pfam" id="PF07687"/>
    </source>
</evidence>
<dbReference type="Pfam" id="PF01546">
    <property type="entry name" value="Peptidase_M20"/>
    <property type="match status" value="1"/>
</dbReference>
<dbReference type="Proteomes" id="UP001596037">
    <property type="component" value="Unassembled WGS sequence"/>
</dbReference>
<organism evidence="3 4">
    <name type="scientific">Caenimonas terrae</name>
    <dbReference type="NCBI Taxonomy" id="696074"/>
    <lineage>
        <taxon>Bacteria</taxon>
        <taxon>Pseudomonadati</taxon>
        <taxon>Pseudomonadota</taxon>
        <taxon>Betaproteobacteria</taxon>
        <taxon>Burkholderiales</taxon>
        <taxon>Comamonadaceae</taxon>
        <taxon>Caenimonas</taxon>
    </lineage>
</organism>
<dbReference type="CDD" id="cd05666">
    <property type="entry name" value="M20_Acy1-like"/>
    <property type="match status" value="1"/>
</dbReference>
<keyword evidence="4" id="KW-1185">Reference proteome</keyword>